<dbReference type="RefSeq" id="WP_386064183.1">
    <property type="nucleotide sequence ID" value="NZ_JBHLTQ010000005.1"/>
</dbReference>
<name>A0ABV6QAA7_9FLAO</name>
<reference evidence="1 2" key="1">
    <citation type="submission" date="2024-09" db="EMBL/GenBank/DDBJ databases">
        <authorList>
            <person name="Sun Q."/>
            <person name="Mori K."/>
        </authorList>
    </citation>
    <scope>NUCLEOTIDE SEQUENCE [LARGE SCALE GENOMIC DNA]</scope>
    <source>
        <strain evidence="1 2">NCAIM B.02481</strain>
    </source>
</reference>
<evidence type="ECO:0000313" key="2">
    <source>
        <dbReference type="Proteomes" id="UP001589832"/>
    </source>
</evidence>
<dbReference type="EMBL" id="JBHLTQ010000005">
    <property type="protein sequence ID" value="MFC0605219.1"/>
    <property type="molecule type" value="Genomic_DNA"/>
</dbReference>
<comment type="caution">
    <text evidence="1">The sequence shown here is derived from an EMBL/GenBank/DDBJ whole genome shotgun (WGS) entry which is preliminary data.</text>
</comment>
<proteinExistence type="predicted"/>
<keyword evidence="2" id="KW-1185">Reference proteome</keyword>
<sequence length="209" mass="24572">MTNKITFFRFSNSKSYFDQDLRNEQVNTKETLEELQNYLDSKPNRKHRTLSKNENLTLDKYSQIKKAFITELSIKDKNSLDINNIDERLLKSELNNNPVKQRLHIKIASEFNLEELNELILQKEYNNRFKRYEKSKRLVEQTNLHERIEIDDLNELNSIIKDMNNNGWSIKQIEGIQSGSSYISYGVHEVGGGGYGYGFTQGILIVWEK</sequence>
<dbReference type="Proteomes" id="UP001589832">
    <property type="component" value="Unassembled WGS sequence"/>
</dbReference>
<accession>A0ABV6QAA7</accession>
<evidence type="ECO:0000313" key="1">
    <source>
        <dbReference type="EMBL" id="MFC0605219.1"/>
    </source>
</evidence>
<gene>
    <name evidence="1" type="ORF">ACFFGA_11680</name>
</gene>
<protein>
    <submittedName>
        <fullName evidence="1">Uncharacterized protein</fullName>
    </submittedName>
</protein>
<organism evidence="1 2">
    <name type="scientific">Winogradskyella pulchriflava</name>
    <dbReference type="NCBI Taxonomy" id="1110688"/>
    <lineage>
        <taxon>Bacteria</taxon>
        <taxon>Pseudomonadati</taxon>
        <taxon>Bacteroidota</taxon>
        <taxon>Flavobacteriia</taxon>
        <taxon>Flavobacteriales</taxon>
        <taxon>Flavobacteriaceae</taxon>
        <taxon>Winogradskyella</taxon>
    </lineage>
</organism>